<name>A0A4Y2JCG9_ARAVE</name>
<reference evidence="1 2" key="1">
    <citation type="journal article" date="2019" name="Sci. Rep.">
        <title>Orb-weaving spider Araneus ventricosus genome elucidates the spidroin gene catalogue.</title>
        <authorList>
            <person name="Kono N."/>
            <person name="Nakamura H."/>
            <person name="Ohtoshi R."/>
            <person name="Moran D.A.P."/>
            <person name="Shinohara A."/>
            <person name="Yoshida Y."/>
            <person name="Fujiwara M."/>
            <person name="Mori M."/>
            <person name="Tomita M."/>
            <person name="Arakawa K."/>
        </authorList>
    </citation>
    <scope>NUCLEOTIDE SEQUENCE [LARGE SCALE GENOMIC DNA]</scope>
</reference>
<organism evidence="1 2">
    <name type="scientific">Araneus ventricosus</name>
    <name type="common">Orbweaver spider</name>
    <name type="synonym">Epeira ventricosa</name>
    <dbReference type="NCBI Taxonomy" id="182803"/>
    <lineage>
        <taxon>Eukaryota</taxon>
        <taxon>Metazoa</taxon>
        <taxon>Ecdysozoa</taxon>
        <taxon>Arthropoda</taxon>
        <taxon>Chelicerata</taxon>
        <taxon>Arachnida</taxon>
        <taxon>Araneae</taxon>
        <taxon>Araneomorphae</taxon>
        <taxon>Entelegynae</taxon>
        <taxon>Araneoidea</taxon>
        <taxon>Araneidae</taxon>
        <taxon>Araneus</taxon>
    </lineage>
</organism>
<dbReference type="AlphaFoldDB" id="A0A4Y2JCG9"/>
<dbReference type="Proteomes" id="UP000499080">
    <property type="component" value="Unassembled WGS sequence"/>
</dbReference>
<evidence type="ECO:0000313" key="2">
    <source>
        <dbReference type="Proteomes" id="UP000499080"/>
    </source>
</evidence>
<keyword evidence="2" id="KW-1185">Reference proteome</keyword>
<proteinExistence type="predicted"/>
<accession>A0A4Y2JCG9</accession>
<dbReference type="OrthoDB" id="6515318at2759"/>
<protein>
    <submittedName>
        <fullName evidence="1">Uncharacterized protein</fullName>
    </submittedName>
</protein>
<gene>
    <name evidence="1" type="ORF">AVEN_246348_1</name>
</gene>
<dbReference type="EMBL" id="BGPR01003392">
    <property type="protein sequence ID" value="GBM87575.1"/>
    <property type="molecule type" value="Genomic_DNA"/>
</dbReference>
<evidence type="ECO:0000313" key="1">
    <source>
        <dbReference type="EMBL" id="GBM87575.1"/>
    </source>
</evidence>
<sequence length="92" mass="10011">MILHGEAAWGYALSARQSTQLNSVQRKFLLNISGAYSTTPIATLQVIEGIMPLQIKAEQEEAYVRTAAKLTTTTTSTPLTMDMAQLPPNSTQ</sequence>
<comment type="caution">
    <text evidence="1">The sequence shown here is derived from an EMBL/GenBank/DDBJ whole genome shotgun (WGS) entry which is preliminary data.</text>
</comment>